<gene>
    <name evidence="1" type="ORF">UC35_16470</name>
</gene>
<proteinExistence type="predicted"/>
<name>A0A127JW48_9BURK</name>
<dbReference type="EMBL" id="CP010951">
    <property type="protein sequence ID" value="AMO24144.1"/>
    <property type="molecule type" value="Genomic_DNA"/>
</dbReference>
<reference evidence="1 2" key="1">
    <citation type="journal article" date="2014" name="Int. J. Syst. Evol. Microbiol.">
        <title>Ramlibacter solisilvae sp. nov., isolated from forest soil, and emended description of the genus Ramlibacter.</title>
        <authorList>
            <person name="Lee H.J."/>
            <person name="Lee S.H."/>
            <person name="Lee S.S."/>
            <person name="Lee J.S."/>
            <person name="Kim Y."/>
            <person name="Kim S.C."/>
            <person name="Jeon C.O."/>
        </authorList>
    </citation>
    <scope>NUCLEOTIDE SEQUENCE [LARGE SCALE GENOMIC DNA]</scope>
    <source>
        <strain evidence="1 2">5-10</strain>
    </source>
</reference>
<dbReference type="InterPro" id="IPR023393">
    <property type="entry name" value="START-like_dom_sf"/>
</dbReference>
<dbReference type="AlphaFoldDB" id="A0A127JW48"/>
<evidence type="ECO:0000313" key="1">
    <source>
        <dbReference type="EMBL" id="AMO24144.1"/>
    </source>
</evidence>
<evidence type="ECO:0000313" key="2">
    <source>
        <dbReference type="Proteomes" id="UP000070433"/>
    </source>
</evidence>
<sequence length="149" mass="16734">MTAQAEKIIARPLEVVQAQFVDMQHHASTRVHADLEVANVRALPDGWRITGRRRVLGKLLEDEIEVLRDAEGNSTLRGISGPNAGFVISQRFEALDAGRTRVRTSVELPVRGFKVLLRPLLRMGLQRDLVTALEEDRRDLEEKGYQLAA</sequence>
<accession>A0A127JW48</accession>
<evidence type="ECO:0008006" key="3">
    <source>
        <dbReference type="Google" id="ProtNLM"/>
    </source>
</evidence>
<protein>
    <recommendedName>
        <fullName evidence="3">Polyketide cyclase</fullName>
    </recommendedName>
</protein>
<dbReference type="SUPFAM" id="SSF55961">
    <property type="entry name" value="Bet v1-like"/>
    <property type="match status" value="1"/>
</dbReference>
<organism evidence="1 2">
    <name type="scientific">Ramlibacter tataouinensis</name>
    <dbReference type="NCBI Taxonomy" id="94132"/>
    <lineage>
        <taxon>Bacteria</taxon>
        <taxon>Pseudomonadati</taxon>
        <taxon>Pseudomonadota</taxon>
        <taxon>Betaproteobacteria</taxon>
        <taxon>Burkholderiales</taxon>
        <taxon>Comamonadaceae</taxon>
        <taxon>Ramlibacter</taxon>
    </lineage>
</organism>
<keyword evidence="2" id="KW-1185">Reference proteome</keyword>
<dbReference type="Gene3D" id="3.30.530.20">
    <property type="match status" value="1"/>
</dbReference>
<dbReference type="Proteomes" id="UP000070433">
    <property type="component" value="Chromosome"/>
</dbReference>